<name>A0ABU9Q189_9BURK</name>
<accession>A0ABU9Q189</accession>
<reference evidence="2 3" key="1">
    <citation type="submission" date="2024-02" db="EMBL/GenBank/DDBJ databases">
        <title>Draft genome sequence of Collimonas sp. strain H4R21, an effective mineral-weathering bacterial strain isolated from the beech rhizosphere.</title>
        <authorList>
            <person name="Morin E."/>
            <person name="Uroz S."/>
            <person name="Leveau J.H.J."/>
            <person name="Kumar R."/>
            <person name="Rey M.W."/>
            <person name="Pham J."/>
        </authorList>
    </citation>
    <scope>NUCLEOTIDE SEQUENCE [LARGE SCALE GENOMIC DNA]</scope>
    <source>
        <strain evidence="2 3">H4R21</strain>
    </source>
</reference>
<dbReference type="InterPro" id="IPR009739">
    <property type="entry name" value="LprI-like_N"/>
</dbReference>
<proteinExistence type="predicted"/>
<dbReference type="RefSeq" id="WP_342831157.1">
    <property type="nucleotide sequence ID" value="NZ_JBANDC010000019.1"/>
</dbReference>
<feature type="domain" description="Lysozyme inhibitor LprI-like N-terminal" evidence="1">
    <location>
        <begin position="59"/>
        <end position="144"/>
    </location>
</feature>
<evidence type="ECO:0000259" key="1">
    <source>
        <dbReference type="Pfam" id="PF07007"/>
    </source>
</evidence>
<organism evidence="2 3">
    <name type="scientific">Collimonas rhizosphaerae</name>
    <dbReference type="NCBI Taxonomy" id="3126357"/>
    <lineage>
        <taxon>Bacteria</taxon>
        <taxon>Pseudomonadati</taxon>
        <taxon>Pseudomonadota</taxon>
        <taxon>Betaproteobacteria</taxon>
        <taxon>Burkholderiales</taxon>
        <taxon>Oxalobacteraceae</taxon>
        <taxon>Collimonas</taxon>
    </lineage>
</organism>
<dbReference type="EMBL" id="JBANDC010000019">
    <property type="protein sequence ID" value="MEM4990013.1"/>
    <property type="molecule type" value="Genomic_DNA"/>
</dbReference>
<comment type="caution">
    <text evidence="2">The sequence shown here is derived from an EMBL/GenBank/DDBJ whole genome shotgun (WGS) entry which is preliminary data.</text>
</comment>
<dbReference type="Proteomes" id="UP001495910">
    <property type="component" value="Unassembled WGS sequence"/>
</dbReference>
<keyword evidence="3" id="KW-1185">Reference proteome</keyword>
<evidence type="ECO:0000313" key="2">
    <source>
        <dbReference type="EMBL" id="MEM4990013.1"/>
    </source>
</evidence>
<protein>
    <submittedName>
        <fullName evidence="2">Lysozyme inhibitor LprI family protein</fullName>
    </submittedName>
</protein>
<sequence>MKKILEKLPVLTRFLRIFFGVWVLVPVFMSPIASAEVECTDRPECWPEGSAMHTGLLLVQQQKAVEKRLASKHDELIKLVSSSSSTGIPADGRLLAALKTQQAAWLKYRAEECELIGSLTGAGGTWPSTYANKCELNHSEQRLRRVRSAIQCIEKIPLEKRPFEQNSCLQQLAPLTNK</sequence>
<gene>
    <name evidence="2" type="ORF">V8G57_21675</name>
</gene>
<dbReference type="Pfam" id="PF07007">
    <property type="entry name" value="LprI"/>
    <property type="match status" value="1"/>
</dbReference>
<evidence type="ECO:0000313" key="3">
    <source>
        <dbReference type="Proteomes" id="UP001495910"/>
    </source>
</evidence>
<dbReference type="Gene3D" id="1.20.1270.180">
    <property type="match status" value="1"/>
</dbReference>